<name>A0ABV7FQK2_9ALTE</name>
<keyword evidence="3" id="KW-0067">ATP-binding</keyword>
<dbReference type="InterPro" id="IPR003593">
    <property type="entry name" value="AAA+_ATPase"/>
</dbReference>
<proteinExistence type="inferred from homology"/>
<dbReference type="InterPro" id="IPR027417">
    <property type="entry name" value="P-loop_NTPase"/>
</dbReference>
<dbReference type="PANTHER" id="PTHR30258">
    <property type="entry name" value="TYPE II SECRETION SYSTEM PROTEIN GSPE-RELATED"/>
    <property type="match status" value="1"/>
</dbReference>
<organism evidence="5 6">
    <name type="scientific">Agaribacter flavus</name>
    <dbReference type="NCBI Taxonomy" id="1902781"/>
    <lineage>
        <taxon>Bacteria</taxon>
        <taxon>Pseudomonadati</taxon>
        <taxon>Pseudomonadota</taxon>
        <taxon>Gammaproteobacteria</taxon>
        <taxon>Alteromonadales</taxon>
        <taxon>Alteromonadaceae</taxon>
        <taxon>Agaribacter</taxon>
    </lineage>
</organism>
<dbReference type="InterPro" id="IPR001482">
    <property type="entry name" value="T2SS/T4SS_dom"/>
</dbReference>
<dbReference type="PROSITE" id="PS00662">
    <property type="entry name" value="T2SP_E"/>
    <property type="match status" value="1"/>
</dbReference>
<dbReference type="SUPFAM" id="SSF52540">
    <property type="entry name" value="P-loop containing nucleoside triphosphate hydrolases"/>
    <property type="match status" value="1"/>
</dbReference>
<comment type="similarity">
    <text evidence="1">Belongs to the GSP E family.</text>
</comment>
<evidence type="ECO:0000313" key="5">
    <source>
        <dbReference type="EMBL" id="MFC3121948.1"/>
    </source>
</evidence>
<protein>
    <submittedName>
        <fullName evidence="5">GspE/PulE family protein</fullName>
    </submittedName>
</protein>
<evidence type="ECO:0000259" key="4">
    <source>
        <dbReference type="PROSITE" id="PS00662"/>
    </source>
</evidence>
<feature type="domain" description="Bacterial type II secretion system protein E" evidence="4">
    <location>
        <begin position="382"/>
        <end position="396"/>
    </location>
</feature>
<dbReference type="CDD" id="cd01129">
    <property type="entry name" value="PulE-GspE-like"/>
    <property type="match status" value="1"/>
</dbReference>
<reference evidence="6" key="1">
    <citation type="journal article" date="2019" name="Int. J. Syst. Evol. Microbiol.">
        <title>The Global Catalogue of Microorganisms (GCM) 10K type strain sequencing project: providing services to taxonomists for standard genome sequencing and annotation.</title>
        <authorList>
            <consortium name="The Broad Institute Genomics Platform"/>
            <consortium name="The Broad Institute Genome Sequencing Center for Infectious Disease"/>
            <person name="Wu L."/>
            <person name="Ma J."/>
        </authorList>
    </citation>
    <scope>NUCLEOTIDE SEQUENCE [LARGE SCALE GENOMIC DNA]</scope>
    <source>
        <strain evidence="6">KCTC 52473</strain>
    </source>
</reference>
<keyword evidence="2" id="KW-0547">Nucleotide-binding</keyword>
<gene>
    <name evidence="5" type="ORF">ACFOHL_09975</name>
</gene>
<evidence type="ECO:0000256" key="3">
    <source>
        <dbReference type="ARBA" id="ARBA00022840"/>
    </source>
</evidence>
<dbReference type="SMART" id="SM00382">
    <property type="entry name" value="AAA"/>
    <property type="match status" value="1"/>
</dbReference>
<dbReference type="Gene3D" id="3.40.50.300">
    <property type="entry name" value="P-loop containing nucleotide triphosphate hydrolases"/>
    <property type="match status" value="1"/>
</dbReference>
<dbReference type="PANTHER" id="PTHR30258:SF2">
    <property type="entry name" value="COMG OPERON PROTEIN 1"/>
    <property type="match status" value="1"/>
</dbReference>
<accession>A0ABV7FQK2</accession>
<dbReference type="EMBL" id="JBHRSW010000015">
    <property type="protein sequence ID" value="MFC3121948.1"/>
    <property type="molecule type" value="Genomic_DNA"/>
</dbReference>
<sequence length="560" mass="61467">MTNPLTIDIKQFESALISELREELALSDKQLMLIDNTAEDLACSKLTALNRLALASEETIASRIAEYLDWDYVNKIVDCPSVVEILEQIEKTGLSIDWCVEQSIFVTKTDSAYCIFIHDPFNLFALSVVIAELQPKIEKQFLVLSSAMLANVVEDLSRERAVSELFGATSSNVAALAEEAPVINLVNSFLEKAIQAEASDIHIEAGSSNMVVRFRVDGTLIEYMQQPISRFPAIASRIKLISDLDIAERRLPQDGRFSARSAGLEFDVRVSTAPDVHGESIVMRLLPKKREELSLAKLGFESDHLAQIKKWGTLSNGIVLVTGPTGSGKSTTLYGLLKDIKTGNEKIVTVEDPVEFQLDGITQVQAKPEIGYTFAKALRTFLRQDPDVIMVGEIRDRETAEIAIQSSLTGHLVLSTLHTNDACSVFPRLSDMGVEPFLIAATIQGVQAQRLVRKLCNACAIKTSPPPFVDSAEYSNNWKKAVGCPKCQGRGYKGRVGIYELVAVTQELRTLITNSAPVADIRKQAKLDGSRNLFADGLLKASMGITSVEEVLRVCNSEEG</sequence>
<evidence type="ECO:0000256" key="1">
    <source>
        <dbReference type="ARBA" id="ARBA00006611"/>
    </source>
</evidence>
<dbReference type="Pfam" id="PF00437">
    <property type="entry name" value="T2SSE"/>
    <property type="match status" value="1"/>
</dbReference>
<comment type="caution">
    <text evidence="5">The sequence shown here is derived from an EMBL/GenBank/DDBJ whole genome shotgun (WGS) entry which is preliminary data.</text>
</comment>
<dbReference type="Gene3D" id="3.30.450.90">
    <property type="match status" value="1"/>
</dbReference>
<keyword evidence="6" id="KW-1185">Reference proteome</keyword>
<dbReference type="Proteomes" id="UP001595478">
    <property type="component" value="Unassembled WGS sequence"/>
</dbReference>
<dbReference type="RefSeq" id="WP_376920078.1">
    <property type="nucleotide sequence ID" value="NZ_JBHRSW010000015.1"/>
</dbReference>
<evidence type="ECO:0000313" key="6">
    <source>
        <dbReference type="Proteomes" id="UP001595478"/>
    </source>
</evidence>
<evidence type="ECO:0000256" key="2">
    <source>
        <dbReference type="ARBA" id="ARBA00022741"/>
    </source>
</evidence>